<dbReference type="Proteomes" id="UP001500665">
    <property type="component" value="Unassembled WGS sequence"/>
</dbReference>
<keyword evidence="2" id="KW-0812">Transmembrane</keyword>
<feature type="region of interest" description="Disordered" evidence="1">
    <location>
        <begin position="1"/>
        <end position="83"/>
    </location>
</feature>
<feature type="transmembrane region" description="Helical" evidence="2">
    <location>
        <begin position="92"/>
        <end position="114"/>
    </location>
</feature>
<dbReference type="SUPFAM" id="SSF81995">
    <property type="entry name" value="beta-sandwich domain of Sec23/24"/>
    <property type="match status" value="1"/>
</dbReference>
<keyword evidence="2" id="KW-1133">Transmembrane helix</keyword>
<keyword evidence="4" id="KW-1185">Reference proteome</keyword>
<reference evidence="4" key="1">
    <citation type="journal article" date="2019" name="Int. J. Syst. Evol. Microbiol.">
        <title>The Global Catalogue of Microorganisms (GCM) 10K type strain sequencing project: providing services to taxonomists for standard genome sequencing and annotation.</title>
        <authorList>
            <consortium name="The Broad Institute Genomics Platform"/>
            <consortium name="The Broad Institute Genome Sequencing Center for Infectious Disease"/>
            <person name="Wu L."/>
            <person name="Ma J."/>
        </authorList>
    </citation>
    <scope>NUCLEOTIDE SEQUENCE [LARGE SCALE GENOMIC DNA]</scope>
    <source>
        <strain evidence="4">JCM 10696</strain>
    </source>
</reference>
<protein>
    <submittedName>
        <fullName evidence="3">Uncharacterized protein</fullName>
    </submittedName>
</protein>
<feature type="compositionally biased region" description="Low complexity" evidence="1">
    <location>
        <begin position="34"/>
        <end position="60"/>
    </location>
</feature>
<sequence>MSGWNPPPQGPGYGGPQPPQQPYGQQPQQPPYGQPQQPYGQQPQQPYGQQPYGQPAAPYGQPTPPPFGQPTPPPFGQAGYSPAPPRKNKTGLILAIVGGVVVVAIVAVVALAALGGGDDGSEYALSAPPTAGGYPKSTDAAGDTYGSAFRNLLGSKGTVVSATYDAEGSQVTFTGITGPGMGDRDDFRQGLQSSGTNVSFHDTDPGGSGSASCAEMTMGTITIPLCYWQTSNTLGMVMAAPNLTGNGQSLGWSQLADVMRKMRPDVEKPA</sequence>
<evidence type="ECO:0000313" key="3">
    <source>
        <dbReference type="EMBL" id="GAA0970050.1"/>
    </source>
</evidence>
<organism evidence="3 4">
    <name type="scientific">Actinocorallia libanotica</name>
    <dbReference type="NCBI Taxonomy" id="46162"/>
    <lineage>
        <taxon>Bacteria</taxon>
        <taxon>Bacillati</taxon>
        <taxon>Actinomycetota</taxon>
        <taxon>Actinomycetes</taxon>
        <taxon>Streptosporangiales</taxon>
        <taxon>Thermomonosporaceae</taxon>
        <taxon>Actinocorallia</taxon>
    </lineage>
</organism>
<evidence type="ECO:0000256" key="1">
    <source>
        <dbReference type="SAM" id="MobiDB-lite"/>
    </source>
</evidence>
<name>A0ABP4CLR1_9ACTN</name>
<feature type="compositionally biased region" description="Pro residues" evidence="1">
    <location>
        <begin position="61"/>
        <end position="75"/>
    </location>
</feature>
<feature type="compositionally biased region" description="Pro residues" evidence="1">
    <location>
        <begin position="1"/>
        <end position="21"/>
    </location>
</feature>
<evidence type="ECO:0000313" key="4">
    <source>
        <dbReference type="Proteomes" id="UP001500665"/>
    </source>
</evidence>
<keyword evidence="2" id="KW-0472">Membrane</keyword>
<proteinExistence type="predicted"/>
<comment type="caution">
    <text evidence="3">The sequence shown here is derived from an EMBL/GenBank/DDBJ whole genome shotgun (WGS) entry which is preliminary data.</text>
</comment>
<accession>A0ABP4CLR1</accession>
<dbReference type="EMBL" id="BAAAHH010000071">
    <property type="protein sequence ID" value="GAA0970050.1"/>
    <property type="molecule type" value="Genomic_DNA"/>
</dbReference>
<gene>
    <name evidence="3" type="ORF">GCM10009550_77340</name>
</gene>
<evidence type="ECO:0000256" key="2">
    <source>
        <dbReference type="SAM" id="Phobius"/>
    </source>
</evidence>